<evidence type="ECO:0000313" key="4">
    <source>
        <dbReference type="Proteomes" id="UP000815325"/>
    </source>
</evidence>
<feature type="region of interest" description="Disordered" evidence="1">
    <location>
        <begin position="1"/>
        <end position="181"/>
    </location>
</feature>
<proteinExistence type="predicted"/>
<keyword evidence="2" id="KW-1133">Transmembrane helix</keyword>
<dbReference type="EMBL" id="MU069437">
    <property type="protein sequence ID" value="KAF5843872.1"/>
    <property type="molecule type" value="Genomic_DNA"/>
</dbReference>
<name>A0ABQ7HAK0_DUNSA</name>
<keyword evidence="2" id="KW-0472">Membrane</keyword>
<keyword evidence="4" id="KW-1185">Reference proteome</keyword>
<evidence type="ECO:0000313" key="3">
    <source>
        <dbReference type="EMBL" id="KAF5843872.1"/>
    </source>
</evidence>
<comment type="caution">
    <text evidence="3">The sequence shown here is derived from an EMBL/GenBank/DDBJ whole genome shotgun (WGS) entry which is preliminary data.</text>
</comment>
<dbReference type="Proteomes" id="UP000815325">
    <property type="component" value="Unassembled WGS sequence"/>
</dbReference>
<feature type="compositionally biased region" description="Low complexity" evidence="1">
    <location>
        <begin position="75"/>
        <end position="114"/>
    </location>
</feature>
<evidence type="ECO:0000256" key="2">
    <source>
        <dbReference type="SAM" id="Phobius"/>
    </source>
</evidence>
<accession>A0ABQ7HAK0</accession>
<keyword evidence="2" id="KW-0812">Transmembrane</keyword>
<gene>
    <name evidence="3" type="ORF">DUNSADRAFT_5110</name>
</gene>
<feature type="compositionally biased region" description="Polar residues" evidence="1">
    <location>
        <begin position="154"/>
        <end position="165"/>
    </location>
</feature>
<feature type="compositionally biased region" description="Basic and acidic residues" evidence="1">
    <location>
        <begin position="119"/>
        <end position="149"/>
    </location>
</feature>
<feature type="non-terminal residue" evidence="3">
    <location>
        <position position="231"/>
    </location>
</feature>
<protein>
    <submittedName>
        <fullName evidence="3">Uncharacterized protein</fullName>
    </submittedName>
</protein>
<evidence type="ECO:0000256" key="1">
    <source>
        <dbReference type="SAM" id="MobiDB-lite"/>
    </source>
</evidence>
<feature type="transmembrane region" description="Helical" evidence="2">
    <location>
        <begin position="188"/>
        <end position="206"/>
    </location>
</feature>
<organism evidence="3 4">
    <name type="scientific">Dunaliella salina</name>
    <name type="common">Green alga</name>
    <name type="synonym">Protococcus salinus</name>
    <dbReference type="NCBI Taxonomy" id="3046"/>
    <lineage>
        <taxon>Eukaryota</taxon>
        <taxon>Viridiplantae</taxon>
        <taxon>Chlorophyta</taxon>
        <taxon>core chlorophytes</taxon>
        <taxon>Chlorophyceae</taxon>
        <taxon>CS clade</taxon>
        <taxon>Chlamydomonadales</taxon>
        <taxon>Dunaliellaceae</taxon>
        <taxon>Dunaliella</taxon>
    </lineage>
</organism>
<sequence length="231" mass="26488">MGSNDQDGEWITPRSAQRSRRRGQRPPPQSQGEEAPPAQQEIQAEIQPGPQPAAPVNSSRKKKARGAKQSAQNHQRQLQQEEQLQGRTGQEIQQEQEIPQQQQQQQHWQQQEQDPQVEEQLKHRFQERKQQHEQQEVTRQREEREEQRCMPKISSRQNSVAQTTADELWPTESSEGKPPVRKEKRRRYAFVLGTTIGALGVLLLQASQHGLLAVQPRDVQLPGGLNITVPL</sequence>
<reference evidence="3" key="1">
    <citation type="submission" date="2017-08" db="EMBL/GenBank/DDBJ databases">
        <authorList>
            <person name="Polle J.E."/>
            <person name="Barry K."/>
            <person name="Cushman J."/>
            <person name="Schmutz J."/>
            <person name="Tran D."/>
            <person name="Hathwaick L.T."/>
            <person name="Yim W.C."/>
            <person name="Jenkins J."/>
            <person name="Mckie-Krisberg Z.M."/>
            <person name="Prochnik S."/>
            <person name="Lindquist E."/>
            <person name="Dockter R.B."/>
            <person name="Adam C."/>
            <person name="Molina H."/>
            <person name="Bunkerborg J."/>
            <person name="Jin E."/>
            <person name="Buchheim M."/>
            <person name="Magnuson J."/>
        </authorList>
    </citation>
    <scope>NUCLEOTIDE SEQUENCE</scope>
    <source>
        <strain evidence="3">CCAP 19/18</strain>
    </source>
</reference>